<evidence type="ECO:0000313" key="8">
    <source>
        <dbReference type="Proteomes" id="UP001149954"/>
    </source>
</evidence>
<dbReference type="Pfam" id="PF00753">
    <property type="entry name" value="Lactamase_B"/>
    <property type="match status" value="2"/>
</dbReference>
<dbReference type="AlphaFoldDB" id="A0A9W9XWQ0"/>
<organism evidence="7 8">
    <name type="scientific">Penicillium fimorum</name>
    <dbReference type="NCBI Taxonomy" id="1882269"/>
    <lineage>
        <taxon>Eukaryota</taxon>
        <taxon>Fungi</taxon>
        <taxon>Dikarya</taxon>
        <taxon>Ascomycota</taxon>
        <taxon>Pezizomycotina</taxon>
        <taxon>Eurotiomycetes</taxon>
        <taxon>Eurotiomycetidae</taxon>
        <taxon>Eurotiales</taxon>
        <taxon>Aspergillaceae</taxon>
        <taxon>Penicillium</taxon>
    </lineage>
</organism>
<dbReference type="Proteomes" id="UP001149954">
    <property type="component" value="Unassembled WGS sequence"/>
</dbReference>
<evidence type="ECO:0000256" key="1">
    <source>
        <dbReference type="ARBA" id="ARBA00001947"/>
    </source>
</evidence>
<comment type="similarity">
    <text evidence="2">Belongs to the metallo-beta-lactamase superfamily. Glyoxalase II family.</text>
</comment>
<evidence type="ECO:0000256" key="3">
    <source>
        <dbReference type="ARBA" id="ARBA00022723"/>
    </source>
</evidence>
<evidence type="ECO:0000256" key="5">
    <source>
        <dbReference type="ARBA" id="ARBA00022833"/>
    </source>
</evidence>
<dbReference type="Gene3D" id="3.60.15.10">
    <property type="entry name" value="Ribonuclease Z/Hydroxyacylglutathione hydrolase-like"/>
    <property type="match status" value="1"/>
</dbReference>
<keyword evidence="4" id="KW-0378">Hydrolase</keyword>
<accession>A0A9W9XWQ0</accession>
<dbReference type="CDD" id="cd07722">
    <property type="entry name" value="LACTB2-like_MBL-fold"/>
    <property type="match status" value="1"/>
</dbReference>
<dbReference type="GO" id="GO:0016787">
    <property type="term" value="F:hydrolase activity"/>
    <property type="evidence" value="ECO:0007669"/>
    <property type="project" value="UniProtKB-KW"/>
</dbReference>
<dbReference type="OrthoDB" id="17458at2759"/>
<name>A0A9W9XWQ0_9EURO</name>
<proteinExistence type="inferred from homology"/>
<feature type="domain" description="Metallo-beta-lactamase" evidence="6">
    <location>
        <begin position="33"/>
        <end position="188"/>
    </location>
</feature>
<dbReference type="SMART" id="SM00849">
    <property type="entry name" value="Lactamase_B"/>
    <property type="match status" value="1"/>
</dbReference>
<keyword evidence="5" id="KW-0862">Zinc</keyword>
<evidence type="ECO:0000259" key="6">
    <source>
        <dbReference type="SMART" id="SM00849"/>
    </source>
</evidence>
<dbReference type="FunFam" id="1.10.10.10:FF:000328">
    <property type="entry name" value="Lactamase beta 2"/>
    <property type="match status" value="1"/>
</dbReference>
<dbReference type="InterPro" id="IPR050662">
    <property type="entry name" value="Sec-metab_biosynth-thioest"/>
</dbReference>
<dbReference type="InterPro" id="IPR041516">
    <property type="entry name" value="LACTB2_WH"/>
</dbReference>
<comment type="caution">
    <text evidence="7">The sequence shown here is derived from an EMBL/GenBank/DDBJ whole genome shotgun (WGS) entry which is preliminary data.</text>
</comment>
<reference evidence="7" key="2">
    <citation type="journal article" date="2023" name="IMA Fungus">
        <title>Comparative genomic study of the Penicillium genus elucidates a diverse pangenome and 15 lateral gene transfer events.</title>
        <authorList>
            <person name="Petersen C."/>
            <person name="Sorensen T."/>
            <person name="Nielsen M.R."/>
            <person name="Sondergaard T.E."/>
            <person name="Sorensen J.L."/>
            <person name="Fitzpatrick D.A."/>
            <person name="Frisvad J.C."/>
            <person name="Nielsen K.L."/>
        </authorList>
    </citation>
    <scope>NUCLEOTIDE SEQUENCE</scope>
    <source>
        <strain evidence="7">IBT 29495</strain>
    </source>
</reference>
<dbReference type="GO" id="GO:0046872">
    <property type="term" value="F:metal ion binding"/>
    <property type="evidence" value="ECO:0007669"/>
    <property type="project" value="UniProtKB-KW"/>
</dbReference>
<dbReference type="PANTHER" id="PTHR23131:SF0">
    <property type="entry name" value="ENDORIBONUCLEASE LACTB2"/>
    <property type="match status" value="1"/>
</dbReference>
<dbReference type="InterPro" id="IPR036388">
    <property type="entry name" value="WH-like_DNA-bd_sf"/>
</dbReference>
<evidence type="ECO:0000313" key="7">
    <source>
        <dbReference type="EMBL" id="KAJ5503940.1"/>
    </source>
</evidence>
<dbReference type="SUPFAM" id="SSF56281">
    <property type="entry name" value="Metallo-hydrolase/oxidoreductase"/>
    <property type="match status" value="1"/>
</dbReference>
<reference evidence="7" key="1">
    <citation type="submission" date="2022-12" db="EMBL/GenBank/DDBJ databases">
        <authorList>
            <person name="Petersen C."/>
        </authorList>
    </citation>
    <scope>NUCLEOTIDE SEQUENCE</scope>
    <source>
        <strain evidence="7">IBT 29495</strain>
    </source>
</reference>
<keyword evidence="8" id="KW-1185">Reference proteome</keyword>
<dbReference type="PANTHER" id="PTHR23131">
    <property type="entry name" value="ENDORIBONUCLEASE LACTB2"/>
    <property type="match status" value="1"/>
</dbReference>
<evidence type="ECO:0000256" key="2">
    <source>
        <dbReference type="ARBA" id="ARBA00006759"/>
    </source>
</evidence>
<keyword evidence="3" id="KW-0479">Metal-binding</keyword>
<sequence length="292" mass="32518">MSVQLVQLPEVERLSASVVRILGANPGKFTLQGTNTYLIGRGHQRILIDTGEGKPTWAANLQSVLSEEKATVHQALLTHWHPDHVNGLSDLLKLCPQAQIFKHQPDSAQTDIQEGQVFSVEGATLTAFHTPGHTVDHMVFMLEEENAMFTGDNVLGHGTAVFEDLRTYLSSLHRMRDRVSSGRGYPGHGAVMENTGARITEYIKHRQQREDEVLRVLRFGKLDVAAGESWPESKRTWTPIELVKCIYRDVPESLHLPASRGVLQVLMKLEDEGRTALDSGGKWSLVSERSTL</sequence>
<dbReference type="InterPro" id="IPR001279">
    <property type="entry name" value="Metallo-B-lactamas"/>
</dbReference>
<dbReference type="Gene3D" id="1.10.10.10">
    <property type="entry name" value="Winged helix-like DNA-binding domain superfamily/Winged helix DNA-binding domain"/>
    <property type="match status" value="1"/>
</dbReference>
<comment type="cofactor">
    <cofactor evidence="1">
        <name>Zn(2+)</name>
        <dbReference type="ChEBI" id="CHEBI:29105"/>
    </cofactor>
</comment>
<dbReference type="EMBL" id="JAPWDS010000003">
    <property type="protein sequence ID" value="KAJ5503940.1"/>
    <property type="molecule type" value="Genomic_DNA"/>
</dbReference>
<evidence type="ECO:0000256" key="4">
    <source>
        <dbReference type="ARBA" id="ARBA00022801"/>
    </source>
</evidence>
<dbReference type="Pfam" id="PF17778">
    <property type="entry name" value="WHD_BLACT"/>
    <property type="match status" value="1"/>
</dbReference>
<protein>
    <recommendedName>
        <fullName evidence="6">Metallo-beta-lactamase domain-containing protein</fullName>
    </recommendedName>
</protein>
<dbReference type="GO" id="GO:0044550">
    <property type="term" value="P:secondary metabolite biosynthetic process"/>
    <property type="evidence" value="ECO:0007669"/>
    <property type="project" value="TreeGrafter"/>
</dbReference>
<gene>
    <name evidence="7" type="ORF">N7463_006814</name>
</gene>
<dbReference type="InterPro" id="IPR047921">
    <property type="entry name" value="LACTB2-like_MBL-fold"/>
</dbReference>
<dbReference type="FunFam" id="3.60.15.10:FF:000041">
    <property type="entry name" value="Metallo-beta-lactamase domain protein"/>
    <property type="match status" value="1"/>
</dbReference>
<dbReference type="InterPro" id="IPR036866">
    <property type="entry name" value="RibonucZ/Hydroxyglut_hydro"/>
</dbReference>